<evidence type="ECO:0000313" key="5">
    <source>
        <dbReference type="Proteomes" id="UP001152797"/>
    </source>
</evidence>
<comment type="caution">
    <text evidence="2">The sequence shown here is derived from an EMBL/GenBank/DDBJ whole genome shotgun (WGS) entry which is preliminary data.</text>
</comment>
<gene>
    <name evidence="2" type="ORF">C1SCF055_LOCUS32070</name>
</gene>
<reference evidence="2" key="1">
    <citation type="submission" date="2022-10" db="EMBL/GenBank/DDBJ databases">
        <authorList>
            <person name="Chen Y."/>
            <person name="Dougan E. K."/>
            <person name="Chan C."/>
            <person name="Rhodes N."/>
            <person name="Thang M."/>
        </authorList>
    </citation>
    <scope>NUCLEOTIDE SEQUENCE</scope>
</reference>
<evidence type="ECO:0000313" key="2">
    <source>
        <dbReference type="EMBL" id="CAI4006430.1"/>
    </source>
</evidence>
<organism evidence="2">
    <name type="scientific">Cladocopium goreaui</name>
    <dbReference type="NCBI Taxonomy" id="2562237"/>
    <lineage>
        <taxon>Eukaryota</taxon>
        <taxon>Sar</taxon>
        <taxon>Alveolata</taxon>
        <taxon>Dinophyceae</taxon>
        <taxon>Suessiales</taxon>
        <taxon>Symbiodiniaceae</taxon>
        <taxon>Cladocopium</taxon>
    </lineage>
</organism>
<dbReference type="Proteomes" id="UP001152797">
    <property type="component" value="Unassembled WGS sequence"/>
</dbReference>
<dbReference type="AlphaFoldDB" id="A0A9P1GAQ8"/>
<dbReference type="EMBL" id="CAMXCT010003823">
    <property type="protein sequence ID" value="CAI4006430.1"/>
    <property type="molecule type" value="Genomic_DNA"/>
</dbReference>
<dbReference type="OrthoDB" id="411593at2759"/>
<sequence>MSGHWSKHQSWDRPSDNWGSQGWHGRSQEYSWAPSGNVHEVPHPEVVIPPNWNQTPTHFDDTVVYGHRFHRTVRPTAWSRKRGLAGTNPLTVPIGLLTRHGAAEFALRALSGGRFMGVVPTRSIPESVFLSQLVKAMRDAAFDLDAIAESMHRKNNPSSAVPNKVDKPAEFMQPLVQLLVDQIASVAPAKQDTAAMRQLQEVQTQLHAAQAKLRQAGVSLTPDRHRRAATDANAGPVVPPGSVSGPPAVVLMVC</sequence>
<reference evidence="3" key="2">
    <citation type="submission" date="2024-04" db="EMBL/GenBank/DDBJ databases">
        <authorList>
            <person name="Chen Y."/>
            <person name="Shah S."/>
            <person name="Dougan E. K."/>
            <person name="Thang M."/>
            <person name="Chan C."/>
        </authorList>
    </citation>
    <scope>NUCLEOTIDE SEQUENCE [LARGE SCALE GENOMIC DNA]</scope>
</reference>
<dbReference type="EMBL" id="CAMXCT020003823">
    <property type="protein sequence ID" value="CAL1159805.1"/>
    <property type="molecule type" value="Genomic_DNA"/>
</dbReference>
<name>A0A9P1GAQ8_9DINO</name>
<proteinExistence type="predicted"/>
<evidence type="ECO:0000313" key="4">
    <source>
        <dbReference type="EMBL" id="CAL4793742.1"/>
    </source>
</evidence>
<feature type="region of interest" description="Disordered" evidence="1">
    <location>
        <begin position="1"/>
        <end position="36"/>
    </location>
</feature>
<keyword evidence="5" id="KW-1185">Reference proteome</keyword>
<dbReference type="EMBL" id="CAMXCT030003823">
    <property type="protein sequence ID" value="CAL4793742.1"/>
    <property type="molecule type" value="Genomic_DNA"/>
</dbReference>
<evidence type="ECO:0000313" key="3">
    <source>
        <dbReference type="EMBL" id="CAL1159805.1"/>
    </source>
</evidence>
<evidence type="ECO:0000256" key="1">
    <source>
        <dbReference type="SAM" id="MobiDB-lite"/>
    </source>
</evidence>
<protein>
    <submittedName>
        <fullName evidence="4">CBS domain-containing protein</fullName>
    </submittedName>
</protein>
<accession>A0A9P1GAQ8</accession>